<dbReference type="InterPro" id="IPR003591">
    <property type="entry name" value="Leu-rich_rpt_typical-subtyp"/>
</dbReference>
<dbReference type="FunFam" id="3.80.10.10:FF:000445">
    <property type="entry name" value="Oligodendrocyte myelin glycoprotein b"/>
    <property type="match status" value="1"/>
</dbReference>
<keyword evidence="3" id="KW-0677">Repeat</keyword>
<feature type="domain" description="LRRNT" evidence="5">
    <location>
        <begin position="25"/>
        <end position="59"/>
    </location>
</feature>
<dbReference type="STRING" id="7897.ENSLACP00000019479"/>
<dbReference type="SUPFAM" id="SSF52058">
    <property type="entry name" value="L domain-like"/>
    <property type="match status" value="1"/>
</dbReference>
<dbReference type="GeneTree" id="ENSGT00940000160802"/>
<name>H3BC58_LATCH</name>
<keyword evidence="7" id="KW-1185">Reference proteome</keyword>
<dbReference type="AlphaFoldDB" id="H3BC58"/>
<accession>H3BC58</accession>
<reference evidence="6" key="3">
    <citation type="submission" date="2025-09" db="UniProtKB">
        <authorList>
            <consortium name="Ensembl"/>
        </authorList>
    </citation>
    <scope>IDENTIFICATION</scope>
</reference>
<evidence type="ECO:0000256" key="4">
    <source>
        <dbReference type="SAM" id="SignalP"/>
    </source>
</evidence>
<evidence type="ECO:0000256" key="1">
    <source>
        <dbReference type="ARBA" id="ARBA00022614"/>
    </source>
</evidence>
<keyword evidence="2 4" id="KW-0732">Signal</keyword>
<dbReference type="Gene3D" id="3.80.10.10">
    <property type="entry name" value="Ribonuclease Inhibitor"/>
    <property type="match status" value="3"/>
</dbReference>
<reference evidence="6" key="2">
    <citation type="submission" date="2025-08" db="UniProtKB">
        <authorList>
            <consortium name="Ensembl"/>
        </authorList>
    </citation>
    <scope>IDENTIFICATION</scope>
</reference>
<feature type="chain" id="PRO_5003581143" evidence="4">
    <location>
        <begin position="25"/>
        <end position="441"/>
    </location>
</feature>
<dbReference type="OMA" id="NTTHTIW"/>
<dbReference type="Pfam" id="PF01462">
    <property type="entry name" value="LRRNT"/>
    <property type="match status" value="1"/>
</dbReference>
<keyword evidence="1" id="KW-0433">Leucine-rich repeat</keyword>
<proteinExistence type="predicted"/>
<dbReference type="eggNOG" id="KOG0619">
    <property type="taxonomic scope" value="Eukaryota"/>
</dbReference>
<dbReference type="GO" id="GO:0031102">
    <property type="term" value="P:neuron projection regeneration"/>
    <property type="evidence" value="ECO:0007669"/>
    <property type="project" value="TreeGrafter"/>
</dbReference>
<feature type="signal peptide" evidence="4">
    <location>
        <begin position="1"/>
        <end position="24"/>
    </location>
</feature>
<reference evidence="7" key="1">
    <citation type="submission" date="2011-08" db="EMBL/GenBank/DDBJ databases">
        <title>The draft genome of Latimeria chalumnae.</title>
        <authorList>
            <person name="Di Palma F."/>
            <person name="Alfoldi J."/>
            <person name="Johnson J."/>
            <person name="Berlin A."/>
            <person name="Gnerre S."/>
            <person name="Jaffe D."/>
            <person name="MacCallum I."/>
            <person name="Young S."/>
            <person name="Walker B.J."/>
            <person name="Lander E."/>
            <person name="Lindblad-Toh K."/>
        </authorList>
    </citation>
    <scope>NUCLEOTIDE SEQUENCE [LARGE SCALE GENOMIC DNA]</scope>
    <source>
        <strain evidence="7">Wild caught</strain>
    </source>
</reference>
<evidence type="ECO:0000313" key="6">
    <source>
        <dbReference type="Ensembl" id="ENSLACP00000019479.1"/>
    </source>
</evidence>
<dbReference type="PANTHER" id="PTHR47114:SF2">
    <property type="entry name" value="OLIGODENDROCYTE-MYELIN GLYCOPROTEIN"/>
    <property type="match status" value="1"/>
</dbReference>
<evidence type="ECO:0000256" key="3">
    <source>
        <dbReference type="ARBA" id="ARBA00022737"/>
    </source>
</evidence>
<dbReference type="InterPro" id="IPR032675">
    <property type="entry name" value="LRR_dom_sf"/>
</dbReference>
<dbReference type="InterPro" id="IPR001611">
    <property type="entry name" value="Leu-rich_rpt"/>
</dbReference>
<dbReference type="Proteomes" id="UP000008672">
    <property type="component" value="Unassembled WGS sequence"/>
</dbReference>
<dbReference type="SMART" id="SM00013">
    <property type="entry name" value="LRRNT"/>
    <property type="match status" value="1"/>
</dbReference>
<evidence type="ECO:0000256" key="2">
    <source>
        <dbReference type="ARBA" id="ARBA00022729"/>
    </source>
</evidence>
<dbReference type="PANTHER" id="PTHR47114">
    <property type="match status" value="1"/>
</dbReference>
<dbReference type="FunCoup" id="H3BC58">
    <property type="interactions" value="551"/>
</dbReference>
<dbReference type="InterPro" id="IPR051071">
    <property type="entry name" value="LRR-bact_E3_ubiq_ligases"/>
</dbReference>
<evidence type="ECO:0000313" key="7">
    <source>
        <dbReference type="Proteomes" id="UP000008672"/>
    </source>
</evidence>
<organism evidence="6 7">
    <name type="scientific">Latimeria chalumnae</name>
    <name type="common">Coelacanth</name>
    <dbReference type="NCBI Taxonomy" id="7897"/>
    <lineage>
        <taxon>Eukaryota</taxon>
        <taxon>Metazoa</taxon>
        <taxon>Chordata</taxon>
        <taxon>Craniata</taxon>
        <taxon>Vertebrata</taxon>
        <taxon>Euteleostomi</taxon>
        <taxon>Coelacanthiformes</taxon>
        <taxon>Coelacanthidae</taxon>
        <taxon>Latimeria</taxon>
    </lineage>
</organism>
<sequence>MEYLMMKTNAPLLVLLFSVPTIVCICPSNCHCSGGNRVVDCSGRNLSTLPEGLLDNITLLNLSHNYITDLNNVLSRFSNLRKIDVSNNLLTSLPCNLPKALWEIHASKNNIRLLEKNDTAYQWNLKVLDVSNNMIERAVLIKNTLTSLKVLNLSQNKLWTVPTNMPYYMETVDLSNNFLVQILPGTLVRLPYLENLYLHNNRFTYIPNKAFDYLFGLQLISLYGNPWSCNKNPNVTYLLNWMVKTSAHVIGCPCSNKTVCGQVYVSTSSSNTGTSQMNQATTTIKFSMHSFQTFSSLTKPTTATSNTNQQLLNKTLTNITGSAPSTNTTLFTSTVTKPDITNNTENTTGSPISSTPYTIYVEKLAVLKKSGSKSKVNTTHTIWGISNGASINQPIHPFQSTTVNPITKIISTETTFTTTTSIASVCKGFTSNLLLLVLLAM</sequence>
<evidence type="ECO:0000259" key="5">
    <source>
        <dbReference type="SMART" id="SM00013"/>
    </source>
</evidence>
<dbReference type="SMART" id="SM00369">
    <property type="entry name" value="LRR_TYP"/>
    <property type="match status" value="4"/>
</dbReference>
<dbReference type="PROSITE" id="PS51450">
    <property type="entry name" value="LRR"/>
    <property type="match status" value="1"/>
</dbReference>
<dbReference type="PRINTS" id="PR00019">
    <property type="entry name" value="LEURICHRPT"/>
</dbReference>
<protein>
    <submittedName>
        <fullName evidence="6">Oligodendrocyte myelin glycoprotein</fullName>
    </submittedName>
</protein>
<gene>
    <name evidence="6" type="primary">OMG</name>
</gene>
<dbReference type="Pfam" id="PF12799">
    <property type="entry name" value="LRR_4"/>
    <property type="match status" value="1"/>
</dbReference>
<dbReference type="EMBL" id="AFYH01008452">
    <property type="status" value="NOT_ANNOTATED_CDS"/>
    <property type="molecule type" value="Genomic_DNA"/>
</dbReference>
<dbReference type="HOGENOM" id="CLU_050697_0_0_1"/>
<dbReference type="InterPro" id="IPR025875">
    <property type="entry name" value="Leu-rich_rpt_4"/>
</dbReference>
<dbReference type="Pfam" id="PF13855">
    <property type="entry name" value="LRR_8"/>
    <property type="match status" value="1"/>
</dbReference>
<dbReference type="InterPro" id="IPR000372">
    <property type="entry name" value="LRRNT"/>
</dbReference>
<dbReference type="Ensembl" id="ENSLACT00000019617.1">
    <property type="protein sequence ID" value="ENSLACP00000019479.1"/>
    <property type="gene ID" value="ENSLACG00000017129.1"/>
</dbReference>
<dbReference type="InParanoid" id="H3BC58"/>